<sequence length="215" mass="24983">MSNSTSAFVVEAPASLSQVGNVPKSRDDAKSLRKSVDRRLDELFRELGIHKDVQVPIFERKKHCKFENIAVYHPESDDEDESSSEDESPQKSRVVTRRDNLDWTRCPFDYVGPLGQDFDGDEANQICGIFPNIRPCYEGTFSGRIKSIERSDIGRIPEPKYHIESLILSDFSKERNRTKPIDIPHPEDWKKQLLAKQKVEEQKKRALREERKRRK</sequence>
<feature type="compositionally biased region" description="Acidic residues" evidence="1">
    <location>
        <begin position="76"/>
        <end position="87"/>
    </location>
</feature>
<feature type="region of interest" description="Disordered" evidence="1">
    <location>
        <begin position="1"/>
        <end position="32"/>
    </location>
</feature>
<evidence type="ECO:0000256" key="1">
    <source>
        <dbReference type="SAM" id="MobiDB-lite"/>
    </source>
</evidence>
<proteinExistence type="predicted"/>
<evidence type="ECO:0000313" key="3">
    <source>
        <dbReference type="Proteomes" id="UP000232615"/>
    </source>
</evidence>
<feature type="region of interest" description="Disordered" evidence="1">
    <location>
        <begin position="74"/>
        <end position="96"/>
    </location>
</feature>
<dbReference type="EMBL" id="KF483846">
    <property type="protein sequence ID" value="AHC55092.1"/>
    <property type="molecule type" value="Genomic_DNA"/>
</dbReference>
<name>V9SH55_9VIRU</name>
<feature type="region of interest" description="Disordered" evidence="1">
    <location>
        <begin position="192"/>
        <end position="215"/>
    </location>
</feature>
<reference evidence="2 3" key="1">
    <citation type="journal article" date="2014" name="Arch. Virol.">
        <title>Complete genome sequence of Tunisvirus, a new member of the proposed family Marseilleviridae.</title>
        <authorList>
            <person name="Aherfi S."/>
            <person name="Boughalmi M."/>
            <person name="Pagnier I."/>
            <person name="Fournous G."/>
            <person name="La Scola B."/>
            <person name="Raoult D."/>
            <person name="Colson P."/>
        </authorList>
    </citation>
    <scope>NUCLEOTIDE SEQUENCE [LARGE SCALE GENOMIC DNA]</scope>
    <source>
        <strain evidence="2 3">U484</strain>
    </source>
</reference>
<keyword evidence="3" id="KW-1185">Reference proteome</keyword>
<gene>
    <name evidence="2" type="ORF">TNS_ORF374</name>
</gene>
<protein>
    <submittedName>
        <fullName evidence="2">Uncharacterized protein</fullName>
    </submittedName>
</protein>
<accession>V9SH55</accession>
<dbReference type="Proteomes" id="UP000232615">
    <property type="component" value="Segment"/>
</dbReference>
<evidence type="ECO:0000313" key="2">
    <source>
        <dbReference type="EMBL" id="AHC55092.1"/>
    </source>
</evidence>
<organism evidence="2 3">
    <name type="scientific">Tunisvirus fontaine2</name>
    <dbReference type="NCBI Taxonomy" id="1421067"/>
    <lineage>
        <taxon>Viruses</taxon>
        <taxon>Varidnaviria</taxon>
        <taxon>Bamfordvirae</taxon>
        <taxon>Nucleocytoviricota</taxon>
        <taxon>Megaviricetes</taxon>
        <taxon>Pimascovirales</taxon>
        <taxon>Pimascovirales incertae sedis</taxon>
        <taxon>Marseilleviridae</taxon>
        <taxon>Losannavirus</taxon>
        <taxon>Losannavirus tunisense</taxon>
    </lineage>
</organism>